<dbReference type="PANTHER" id="PTHR14226:SF78">
    <property type="entry name" value="SLR0060 PROTEIN"/>
    <property type="match status" value="1"/>
</dbReference>
<keyword evidence="2 4" id="KW-0442">Lipid degradation</keyword>
<dbReference type="Proteomes" id="UP000184932">
    <property type="component" value="Unassembled WGS sequence"/>
</dbReference>
<dbReference type="InterPro" id="IPR050301">
    <property type="entry name" value="NTE"/>
</dbReference>
<sequence>MAGKKKLAVNLALQGGGAHGAFTWGVLDRLLETGDFEVAAISGTSAGAVNGAALKAGLVRGLASGDVDEGNRLARANLDWLWEQMGALPDNALTQWLAPFAPPAEVVSRMIEFSPLYWMSETAARIASPYSLGPLYDNPLRKVVEAFDYTHVCHARGPDFFVSATNVRTGRIRVFRGEEITANVILASACLPTVFRAVQARDPVTLTEEFWWDGGYTGNPALFPLYARHLPDDVIIININPLEREELPQTPQDIANRVNEISFNAALMSELRAIAFAHRLIESGTLAEGAMKNVRVHMISDDDLMNDLSVATKTVPNPYVMSELKEAGRRAAARFLSEHGPKVGKESSIDLAAIYGDGLGRTFDH</sequence>
<keyword evidence="3 4" id="KW-0443">Lipid metabolism</keyword>
<dbReference type="AlphaFoldDB" id="A0A1N6F8X6"/>
<dbReference type="PROSITE" id="PS51635">
    <property type="entry name" value="PNPLA"/>
    <property type="match status" value="1"/>
</dbReference>
<dbReference type="RefSeq" id="WP_074255542.1">
    <property type="nucleotide sequence ID" value="NZ_FSRL01000001.1"/>
</dbReference>
<feature type="active site" description="Proton acceptor" evidence="4">
    <location>
        <position position="213"/>
    </location>
</feature>
<dbReference type="InterPro" id="IPR016035">
    <property type="entry name" value="Acyl_Trfase/lysoPLipase"/>
</dbReference>
<feature type="short sequence motif" description="DGA/G" evidence="4">
    <location>
        <begin position="213"/>
        <end position="215"/>
    </location>
</feature>
<dbReference type="GO" id="GO:0016787">
    <property type="term" value="F:hydrolase activity"/>
    <property type="evidence" value="ECO:0007669"/>
    <property type="project" value="UniProtKB-UniRule"/>
</dbReference>
<evidence type="ECO:0000256" key="3">
    <source>
        <dbReference type="ARBA" id="ARBA00023098"/>
    </source>
</evidence>
<protein>
    <submittedName>
        <fullName evidence="6">NTE family protein</fullName>
    </submittedName>
</protein>
<dbReference type="Pfam" id="PF01734">
    <property type="entry name" value="Patatin"/>
    <property type="match status" value="1"/>
</dbReference>
<evidence type="ECO:0000256" key="2">
    <source>
        <dbReference type="ARBA" id="ARBA00022963"/>
    </source>
</evidence>
<dbReference type="Gene3D" id="3.40.1090.10">
    <property type="entry name" value="Cytosolic phospholipase A2 catalytic domain"/>
    <property type="match status" value="2"/>
</dbReference>
<evidence type="ECO:0000313" key="6">
    <source>
        <dbReference type="EMBL" id="SIN91666.1"/>
    </source>
</evidence>
<organism evidence="6 7">
    <name type="scientific">Vannielia litorea</name>
    <dbReference type="NCBI Taxonomy" id="1217970"/>
    <lineage>
        <taxon>Bacteria</taxon>
        <taxon>Pseudomonadati</taxon>
        <taxon>Pseudomonadota</taxon>
        <taxon>Alphaproteobacteria</taxon>
        <taxon>Rhodobacterales</taxon>
        <taxon>Paracoccaceae</taxon>
        <taxon>Vannielia</taxon>
    </lineage>
</organism>
<feature type="domain" description="PNPLA" evidence="5">
    <location>
        <begin position="11"/>
        <end position="226"/>
    </location>
</feature>
<keyword evidence="7" id="KW-1185">Reference proteome</keyword>
<evidence type="ECO:0000313" key="7">
    <source>
        <dbReference type="Proteomes" id="UP000184932"/>
    </source>
</evidence>
<keyword evidence="1 4" id="KW-0378">Hydrolase</keyword>
<dbReference type="PANTHER" id="PTHR14226">
    <property type="entry name" value="NEUROPATHY TARGET ESTERASE/SWISS CHEESE D.MELANOGASTER"/>
    <property type="match status" value="1"/>
</dbReference>
<dbReference type="EMBL" id="FSRL01000001">
    <property type="protein sequence ID" value="SIN91666.1"/>
    <property type="molecule type" value="Genomic_DNA"/>
</dbReference>
<gene>
    <name evidence="6" type="ORF">SAMN05444002_1473</name>
</gene>
<feature type="active site" description="Nucleophile" evidence="4">
    <location>
        <position position="45"/>
    </location>
</feature>
<feature type="short sequence motif" description="GXSXG" evidence="4">
    <location>
        <begin position="43"/>
        <end position="47"/>
    </location>
</feature>
<reference evidence="7" key="1">
    <citation type="submission" date="2016-11" db="EMBL/GenBank/DDBJ databases">
        <authorList>
            <person name="Varghese N."/>
            <person name="Submissions S."/>
        </authorList>
    </citation>
    <scope>NUCLEOTIDE SEQUENCE [LARGE SCALE GENOMIC DNA]</scope>
    <source>
        <strain evidence="7">DSM 29440</strain>
    </source>
</reference>
<feature type="short sequence motif" description="GXGXXG" evidence="4">
    <location>
        <begin position="15"/>
        <end position="20"/>
    </location>
</feature>
<evidence type="ECO:0000259" key="5">
    <source>
        <dbReference type="PROSITE" id="PS51635"/>
    </source>
</evidence>
<dbReference type="GO" id="GO:0016042">
    <property type="term" value="P:lipid catabolic process"/>
    <property type="evidence" value="ECO:0007669"/>
    <property type="project" value="UniProtKB-UniRule"/>
</dbReference>
<evidence type="ECO:0000256" key="1">
    <source>
        <dbReference type="ARBA" id="ARBA00022801"/>
    </source>
</evidence>
<proteinExistence type="predicted"/>
<dbReference type="InterPro" id="IPR002641">
    <property type="entry name" value="PNPLA_dom"/>
</dbReference>
<evidence type="ECO:0000256" key="4">
    <source>
        <dbReference type="PROSITE-ProRule" id="PRU01161"/>
    </source>
</evidence>
<dbReference type="SUPFAM" id="SSF52151">
    <property type="entry name" value="FabD/lysophospholipase-like"/>
    <property type="match status" value="1"/>
</dbReference>
<dbReference type="OrthoDB" id="9807112at2"/>
<name>A0A1N6F8X6_9RHOB</name>
<accession>A0A1N6F8X6</accession>
<dbReference type="STRING" id="1217970.SAMN05444002_1473"/>